<evidence type="ECO:0000313" key="1">
    <source>
        <dbReference type="EMBL" id="KAF7342269.1"/>
    </source>
</evidence>
<name>A0A8H6XKE2_9AGAR</name>
<dbReference type="AlphaFoldDB" id="A0A8H6XKE2"/>
<dbReference type="Proteomes" id="UP000620124">
    <property type="component" value="Unassembled WGS sequence"/>
</dbReference>
<proteinExistence type="predicted"/>
<keyword evidence="2" id="KW-1185">Reference proteome</keyword>
<reference evidence="1" key="1">
    <citation type="submission" date="2020-05" db="EMBL/GenBank/DDBJ databases">
        <title>Mycena genomes resolve the evolution of fungal bioluminescence.</title>
        <authorList>
            <person name="Tsai I.J."/>
        </authorList>
    </citation>
    <scope>NUCLEOTIDE SEQUENCE</scope>
    <source>
        <strain evidence="1">CCC161011</strain>
    </source>
</reference>
<dbReference type="EMBL" id="JACAZI010000017">
    <property type="protein sequence ID" value="KAF7342269.1"/>
    <property type="molecule type" value="Genomic_DNA"/>
</dbReference>
<gene>
    <name evidence="1" type="ORF">MVEN_01815000</name>
</gene>
<organism evidence="1 2">
    <name type="scientific">Mycena venus</name>
    <dbReference type="NCBI Taxonomy" id="2733690"/>
    <lineage>
        <taxon>Eukaryota</taxon>
        <taxon>Fungi</taxon>
        <taxon>Dikarya</taxon>
        <taxon>Basidiomycota</taxon>
        <taxon>Agaricomycotina</taxon>
        <taxon>Agaricomycetes</taxon>
        <taxon>Agaricomycetidae</taxon>
        <taxon>Agaricales</taxon>
        <taxon>Marasmiineae</taxon>
        <taxon>Mycenaceae</taxon>
        <taxon>Mycena</taxon>
    </lineage>
</organism>
<protein>
    <submittedName>
        <fullName evidence="1">Zn(2)-C6 fungal-type domain-containing protein</fullName>
    </submittedName>
</protein>
<evidence type="ECO:0000313" key="2">
    <source>
        <dbReference type="Proteomes" id="UP000620124"/>
    </source>
</evidence>
<comment type="caution">
    <text evidence="1">The sequence shown here is derived from an EMBL/GenBank/DDBJ whole genome shotgun (WGS) entry which is preliminary data.</text>
</comment>
<sequence length="310" mass="34781">MGDALISAKSRTPMLVTQNDQLLLCGAFPPSLEDMVASVTKSRTTTSSLLRTSVKSYPYHAIVLARQLSDTIAGDYARLAPLSETAVFNFLSSLSSMNYVVHVLFNPVDTTARNRFVLDDASRLCVFRCVFGFTGLVLPFYRELVHRETSDGLAQSPRAYERLQFMRAQARDMAIMGAHLLARAIRYLPKIHYAPAQWNSIYGWVEFCAEEVDSGAQLYPEFMQDLETLANELKFMGYMLQAASEPHYIALVKRLEGHANLASIDISSQLDFFLETAWMGRSRLMLTSRESLRADAQSVSPTILSFTVFL</sequence>
<accession>A0A8H6XKE2</accession>
<dbReference type="OrthoDB" id="3058169at2759"/>